<organism evidence="1 2">
    <name type="scientific">Desulfobaculum xiamenense</name>
    <dbReference type="NCBI Taxonomy" id="995050"/>
    <lineage>
        <taxon>Bacteria</taxon>
        <taxon>Pseudomonadati</taxon>
        <taxon>Thermodesulfobacteriota</taxon>
        <taxon>Desulfovibrionia</taxon>
        <taxon>Desulfovibrionales</taxon>
        <taxon>Desulfovibrionaceae</taxon>
        <taxon>Desulfobaculum</taxon>
    </lineage>
</organism>
<keyword evidence="2" id="KW-1185">Reference proteome</keyword>
<sequence length="265" mass="29203">MSGQHAVPGRLRRFPLLREVRSCLRGALRCLAVLRGWPHFRRQFRAMAEASGARFSCAWSDVRPCLGECTAHTPFDRHYVYHTAWAARVLAETRPPRHVDVSSCLRFVSVVSAFIPVEHHDLRPPGISLDGLDVRRADLLALPFADASVISLSCMHALEHVGLGRYGDPLDPDGDRKAAAELRRVLAPGGELLLAVPVGGQSRIAFNAHRIYTVKDVTSLFGDLDLVEFALIPDDGSTQGLIRNAGPALADTQRYACGCFRFRKT</sequence>
<dbReference type="SUPFAM" id="SSF53335">
    <property type="entry name" value="S-adenosyl-L-methionine-dependent methyltransferases"/>
    <property type="match status" value="1"/>
</dbReference>
<proteinExistence type="predicted"/>
<accession>A0A846QPH0</accession>
<dbReference type="Pfam" id="PF03269">
    <property type="entry name" value="DUF268"/>
    <property type="match status" value="1"/>
</dbReference>
<comment type="caution">
    <text evidence="1">The sequence shown here is derived from an EMBL/GenBank/DDBJ whole genome shotgun (WGS) entry which is preliminary data.</text>
</comment>
<dbReference type="InterPro" id="IPR004951">
    <property type="entry name" value="DUF268_CAE_spp"/>
</dbReference>
<name>A0A846QPH0_9BACT</name>
<dbReference type="EMBL" id="JAATJA010000002">
    <property type="protein sequence ID" value="NJB68900.1"/>
    <property type="molecule type" value="Genomic_DNA"/>
</dbReference>
<gene>
    <name evidence="1" type="ORF">GGQ74_002573</name>
</gene>
<reference evidence="1 2" key="1">
    <citation type="submission" date="2020-03" db="EMBL/GenBank/DDBJ databases">
        <title>Genomic Encyclopedia of Type Strains, Phase IV (KMG-IV): sequencing the most valuable type-strain genomes for metagenomic binning, comparative biology and taxonomic classification.</title>
        <authorList>
            <person name="Goeker M."/>
        </authorList>
    </citation>
    <scope>NUCLEOTIDE SEQUENCE [LARGE SCALE GENOMIC DNA]</scope>
    <source>
        <strain evidence="1 2">DSM 24233</strain>
    </source>
</reference>
<evidence type="ECO:0008006" key="3">
    <source>
        <dbReference type="Google" id="ProtNLM"/>
    </source>
</evidence>
<dbReference type="Proteomes" id="UP000580856">
    <property type="component" value="Unassembled WGS sequence"/>
</dbReference>
<dbReference type="RefSeq" id="WP_167941931.1">
    <property type="nucleotide sequence ID" value="NZ_JAATJA010000002.1"/>
</dbReference>
<protein>
    <recommendedName>
        <fullName evidence="3">DUF268 domain-containing protein</fullName>
    </recommendedName>
</protein>
<dbReference type="InterPro" id="IPR029063">
    <property type="entry name" value="SAM-dependent_MTases_sf"/>
</dbReference>
<dbReference type="Gene3D" id="3.40.50.150">
    <property type="entry name" value="Vaccinia Virus protein VP39"/>
    <property type="match status" value="1"/>
</dbReference>
<evidence type="ECO:0000313" key="1">
    <source>
        <dbReference type="EMBL" id="NJB68900.1"/>
    </source>
</evidence>
<evidence type="ECO:0000313" key="2">
    <source>
        <dbReference type="Proteomes" id="UP000580856"/>
    </source>
</evidence>
<dbReference type="AlphaFoldDB" id="A0A846QPH0"/>